<reference evidence="2" key="1">
    <citation type="submission" date="2016-06" db="EMBL/GenBank/DDBJ databases">
        <title>Parallel loss of symbiosis genes in relatives of nitrogen-fixing non-legume Parasponia.</title>
        <authorList>
            <person name="Van Velzen R."/>
            <person name="Holmer R."/>
            <person name="Bu F."/>
            <person name="Rutten L."/>
            <person name="Van Zeijl A."/>
            <person name="Liu W."/>
            <person name="Santuari L."/>
            <person name="Cao Q."/>
            <person name="Sharma T."/>
            <person name="Shen D."/>
            <person name="Roswanjaya Y."/>
            <person name="Wardhani T."/>
            <person name="Kalhor M.S."/>
            <person name="Jansen J."/>
            <person name="Van den Hoogen J."/>
            <person name="Gungor B."/>
            <person name="Hartog M."/>
            <person name="Hontelez J."/>
            <person name="Verver J."/>
            <person name="Yang W.-C."/>
            <person name="Schijlen E."/>
            <person name="Repin R."/>
            <person name="Schilthuizen M."/>
            <person name="Schranz E."/>
            <person name="Heidstra R."/>
            <person name="Miyata K."/>
            <person name="Fedorova E."/>
            <person name="Kohlen W."/>
            <person name="Bisseling T."/>
            <person name="Smit S."/>
            <person name="Geurts R."/>
        </authorList>
    </citation>
    <scope>NUCLEOTIDE SEQUENCE [LARGE SCALE GENOMIC DNA]</scope>
    <source>
        <strain evidence="2">cv. WU1-14</strain>
    </source>
</reference>
<dbReference type="OrthoDB" id="598235at2759"/>
<dbReference type="Gene3D" id="3.80.10.10">
    <property type="entry name" value="Ribonuclease Inhibitor"/>
    <property type="match status" value="1"/>
</dbReference>
<evidence type="ECO:0000313" key="2">
    <source>
        <dbReference type="Proteomes" id="UP000237105"/>
    </source>
</evidence>
<gene>
    <name evidence="1" type="ORF">PanWU01x14_184970</name>
</gene>
<dbReference type="InterPro" id="IPR032675">
    <property type="entry name" value="LRR_dom_sf"/>
</dbReference>
<dbReference type="EMBL" id="JXTB01000178">
    <property type="protein sequence ID" value="PON55819.1"/>
    <property type="molecule type" value="Genomic_DNA"/>
</dbReference>
<proteinExistence type="predicted"/>
<protein>
    <submittedName>
        <fullName evidence="1">LRR domain containing protein</fullName>
    </submittedName>
</protein>
<sequence length="184" mass="20800">MGSKLVLFQPRGVRFEKGIGCLRHLRTLMTADALLSSFGERELENLRQLRRLGLSRLTAELHGLKLVEIEEGALPCLEELTIASNPLLNVVPSGVQHLKNLKILANFDMPTEFVLSMNPDGGSKYWKVEHISSVHFWYRVEGGRNYTLYKLGEPQLLDHLQGLASNIYDVTQREFGLSLFNHNG</sequence>
<organism evidence="1 2">
    <name type="scientific">Parasponia andersonii</name>
    <name type="common">Sponia andersonii</name>
    <dbReference type="NCBI Taxonomy" id="3476"/>
    <lineage>
        <taxon>Eukaryota</taxon>
        <taxon>Viridiplantae</taxon>
        <taxon>Streptophyta</taxon>
        <taxon>Embryophyta</taxon>
        <taxon>Tracheophyta</taxon>
        <taxon>Spermatophyta</taxon>
        <taxon>Magnoliopsida</taxon>
        <taxon>eudicotyledons</taxon>
        <taxon>Gunneridae</taxon>
        <taxon>Pentapetalae</taxon>
        <taxon>rosids</taxon>
        <taxon>fabids</taxon>
        <taxon>Rosales</taxon>
        <taxon>Cannabaceae</taxon>
        <taxon>Parasponia</taxon>
    </lineage>
</organism>
<accession>A0A2P5C485</accession>
<keyword evidence="2" id="KW-1185">Reference proteome</keyword>
<name>A0A2P5C485_PARAD</name>
<evidence type="ECO:0000313" key="1">
    <source>
        <dbReference type="EMBL" id="PON55819.1"/>
    </source>
</evidence>
<dbReference type="SUPFAM" id="SSF52058">
    <property type="entry name" value="L domain-like"/>
    <property type="match status" value="1"/>
</dbReference>
<dbReference type="AlphaFoldDB" id="A0A2P5C485"/>
<comment type="caution">
    <text evidence="1">The sequence shown here is derived from an EMBL/GenBank/DDBJ whole genome shotgun (WGS) entry which is preliminary data.</text>
</comment>
<dbReference type="Proteomes" id="UP000237105">
    <property type="component" value="Unassembled WGS sequence"/>
</dbReference>